<keyword evidence="8" id="KW-1185">Reference proteome</keyword>
<reference evidence="7" key="2">
    <citation type="submission" date="2020-09" db="EMBL/GenBank/DDBJ databases">
        <authorList>
            <person name="Sun Q."/>
            <person name="Kim S."/>
        </authorList>
    </citation>
    <scope>NUCLEOTIDE SEQUENCE</scope>
    <source>
        <strain evidence="7">KCTC 12870</strain>
    </source>
</reference>
<dbReference type="GO" id="GO:0008780">
    <property type="term" value="F:acyl-[acyl-carrier-protein]-UDP-N-acetylglucosamine O-acyltransferase activity"/>
    <property type="evidence" value="ECO:0007669"/>
    <property type="project" value="InterPro"/>
</dbReference>
<reference evidence="7" key="1">
    <citation type="journal article" date="2014" name="Int. J. Syst. Evol. Microbiol.">
        <title>Complete genome sequence of Corynebacterium casei LMG S-19264T (=DSM 44701T), isolated from a smear-ripened cheese.</title>
        <authorList>
            <consortium name="US DOE Joint Genome Institute (JGI-PGF)"/>
            <person name="Walter F."/>
            <person name="Albersmeier A."/>
            <person name="Kalinowski J."/>
            <person name="Ruckert C."/>
        </authorList>
    </citation>
    <scope>NUCLEOTIDE SEQUENCE</scope>
    <source>
        <strain evidence="7">KCTC 12870</strain>
    </source>
</reference>
<keyword evidence="1" id="KW-0444">Lipid biosynthesis</keyword>
<dbReference type="CDD" id="cd03351">
    <property type="entry name" value="LbH_UDP-GlcNAc_AT"/>
    <property type="match status" value="1"/>
</dbReference>
<sequence>MADIHPTAIIESGAQLADDVSIGAYAYIGAEVVLGSGCVVRHHATVEGYTLMGAQNEVWPYAMIGGKTHDLKFNGGKPGLKIGDRNVFREYVTVHGATKDGEFTTMGNDNVILAYSHIAHDCHVGNHLVMSSHAAFGGHVVVGDRVNIGWNAGIHQFCRLGDYAMVGACAKAVQDVPPLMIADGNPAEVKTINKVGLERDGFASEEITLARSVFKIFYRENLNRAQALERLREHPEAKSRIISMILNFAAGSASVRGWV</sequence>
<dbReference type="InterPro" id="IPR037157">
    <property type="entry name" value="Acetyltransf_C_sf"/>
</dbReference>
<dbReference type="SUPFAM" id="SSF51161">
    <property type="entry name" value="Trimeric LpxA-like enzymes"/>
    <property type="match status" value="1"/>
</dbReference>
<evidence type="ECO:0000313" key="7">
    <source>
        <dbReference type="EMBL" id="GHB91415.1"/>
    </source>
</evidence>
<keyword evidence="4" id="KW-0443">Lipid metabolism</keyword>
<dbReference type="Gene3D" id="1.20.1180.10">
    <property type="entry name" value="Udp N-acetylglucosamine O-acyltransferase, C-terminal domain"/>
    <property type="match status" value="1"/>
</dbReference>
<evidence type="ECO:0000256" key="1">
    <source>
        <dbReference type="ARBA" id="ARBA00022516"/>
    </source>
</evidence>
<dbReference type="RefSeq" id="WP_189511145.1">
    <property type="nucleotide sequence ID" value="NZ_BMXG01000001.1"/>
</dbReference>
<dbReference type="NCBIfam" id="TIGR01852">
    <property type="entry name" value="lipid_A_lpxA"/>
    <property type="match status" value="1"/>
</dbReference>
<organism evidence="7 8">
    <name type="scientific">Cerasicoccus arenae</name>
    <dbReference type="NCBI Taxonomy" id="424488"/>
    <lineage>
        <taxon>Bacteria</taxon>
        <taxon>Pseudomonadati</taxon>
        <taxon>Verrucomicrobiota</taxon>
        <taxon>Opitutia</taxon>
        <taxon>Puniceicoccales</taxon>
        <taxon>Cerasicoccaceae</taxon>
        <taxon>Cerasicoccus</taxon>
    </lineage>
</organism>
<proteinExistence type="predicted"/>
<evidence type="ECO:0000313" key="8">
    <source>
        <dbReference type="Proteomes" id="UP000642829"/>
    </source>
</evidence>
<dbReference type="AlphaFoldDB" id="A0A8J3GCX0"/>
<dbReference type="PIRSF" id="PIRSF000456">
    <property type="entry name" value="UDP-GlcNAc_acltr"/>
    <property type="match status" value="1"/>
</dbReference>
<evidence type="ECO:0000259" key="6">
    <source>
        <dbReference type="Pfam" id="PF13720"/>
    </source>
</evidence>
<name>A0A8J3GCX0_9BACT</name>
<evidence type="ECO:0000256" key="5">
    <source>
        <dbReference type="ARBA" id="ARBA00023315"/>
    </source>
</evidence>
<accession>A0A8J3GCX0</accession>
<dbReference type="PANTHER" id="PTHR43480:SF1">
    <property type="entry name" value="ACYL-[ACYL-CARRIER-PROTEIN]--UDP-N-ACETYLGLUCOSAMINE O-ACYLTRANSFERASE, MITOCHONDRIAL-RELATED"/>
    <property type="match status" value="1"/>
</dbReference>
<dbReference type="Gene3D" id="2.160.10.10">
    <property type="entry name" value="Hexapeptide repeat proteins"/>
    <property type="match status" value="1"/>
</dbReference>
<dbReference type="Pfam" id="PF00132">
    <property type="entry name" value="Hexapep"/>
    <property type="match status" value="1"/>
</dbReference>
<keyword evidence="3" id="KW-0808">Transferase</keyword>
<dbReference type="Pfam" id="PF13720">
    <property type="entry name" value="Acetyltransf_11"/>
    <property type="match status" value="1"/>
</dbReference>
<dbReference type="InterPro" id="IPR029098">
    <property type="entry name" value="Acetyltransf_C"/>
</dbReference>
<keyword evidence="2" id="KW-0441">Lipid A biosynthesis</keyword>
<protein>
    <submittedName>
        <fullName evidence="7">Acyl-[acyl-carrier-protein]--UDP-N-acetylglucosamine O-acyltransferase</fullName>
    </submittedName>
</protein>
<comment type="caution">
    <text evidence="7">The sequence shown here is derived from an EMBL/GenBank/DDBJ whole genome shotgun (WGS) entry which is preliminary data.</text>
</comment>
<dbReference type="InterPro" id="IPR010137">
    <property type="entry name" value="Lipid_A_LpxA"/>
</dbReference>
<dbReference type="EMBL" id="BMXG01000001">
    <property type="protein sequence ID" value="GHB91415.1"/>
    <property type="molecule type" value="Genomic_DNA"/>
</dbReference>
<dbReference type="PANTHER" id="PTHR43480">
    <property type="entry name" value="ACYL-[ACYL-CARRIER-PROTEIN]--UDP-N-ACETYLGLUCOSAMINE O-ACYLTRANSFERASE"/>
    <property type="match status" value="1"/>
</dbReference>
<keyword evidence="5" id="KW-0012">Acyltransferase</keyword>
<evidence type="ECO:0000256" key="4">
    <source>
        <dbReference type="ARBA" id="ARBA00023098"/>
    </source>
</evidence>
<dbReference type="NCBIfam" id="NF003657">
    <property type="entry name" value="PRK05289.1"/>
    <property type="match status" value="1"/>
</dbReference>
<dbReference type="InterPro" id="IPR011004">
    <property type="entry name" value="Trimer_LpxA-like_sf"/>
</dbReference>
<evidence type="ECO:0000256" key="3">
    <source>
        <dbReference type="ARBA" id="ARBA00022679"/>
    </source>
</evidence>
<dbReference type="GO" id="GO:0016020">
    <property type="term" value="C:membrane"/>
    <property type="evidence" value="ECO:0007669"/>
    <property type="project" value="GOC"/>
</dbReference>
<dbReference type="GO" id="GO:0009245">
    <property type="term" value="P:lipid A biosynthetic process"/>
    <property type="evidence" value="ECO:0007669"/>
    <property type="project" value="UniProtKB-KW"/>
</dbReference>
<dbReference type="Proteomes" id="UP000642829">
    <property type="component" value="Unassembled WGS sequence"/>
</dbReference>
<dbReference type="InterPro" id="IPR001451">
    <property type="entry name" value="Hexapep"/>
</dbReference>
<feature type="domain" description="UDP N-acetylglucosamine O-acyltransferase C-terminal" evidence="6">
    <location>
        <begin position="175"/>
        <end position="258"/>
    </location>
</feature>
<gene>
    <name evidence="7" type="primary">lpxA</name>
    <name evidence="7" type="ORF">GCM10007047_03120</name>
</gene>
<evidence type="ECO:0000256" key="2">
    <source>
        <dbReference type="ARBA" id="ARBA00022556"/>
    </source>
</evidence>